<feature type="region of interest" description="Disordered" evidence="1">
    <location>
        <begin position="26"/>
        <end position="76"/>
    </location>
</feature>
<sequence>MHFPMVTHGNGQQPSWLRLVRRARAGVINSRDGEDDDDDEDDEGDEDDDEDDDDDEGDEGDEDDEGDEGDDESRLVVEATSVCLYLSEW</sequence>
<accession>A0AAW1E506</accession>
<reference evidence="2 3" key="1">
    <citation type="journal article" date="2024" name="Genome Biol. Evol.">
        <title>Chromosome-level genome assembly of the viviparous eelpout Zoarces viviparus.</title>
        <authorList>
            <person name="Fuhrmann N."/>
            <person name="Brasseur M.V."/>
            <person name="Bakowski C.E."/>
            <person name="Podsiadlowski L."/>
            <person name="Prost S."/>
            <person name="Krehenwinkel H."/>
            <person name="Mayer C."/>
        </authorList>
    </citation>
    <scope>NUCLEOTIDE SEQUENCE [LARGE SCALE GENOMIC DNA]</scope>
    <source>
        <strain evidence="2">NO-MEL_2022_Ind0_liver</strain>
    </source>
</reference>
<organism evidence="2 3">
    <name type="scientific">Zoarces viviparus</name>
    <name type="common">Viviparous eelpout</name>
    <name type="synonym">Blennius viviparus</name>
    <dbReference type="NCBI Taxonomy" id="48416"/>
    <lineage>
        <taxon>Eukaryota</taxon>
        <taxon>Metazoa</taxon>
        <taxon>Chordata</taxon>
        <taxon>Craniata</taxon>
        <taxon>Vertebrata</taxon>
        <taxon>Euteleostomi</taxon>
        <taxon>Actinopterygii</taxon>
        <taxon>Neopterygii</taxon>
        <taxon>Teleostei</taxon>
        <taxon>Neoteleostei</taxon>
        <taxon>Acanthomorphata</taxon>
        <taxon>Eupercaria</taxon>
        <taxon>Perciformes</taxon>
        <taxon>Cottioidei</taxon>
        <taxon>Zoarcales</taxon>
        <taxon>Zoarcidae</taxon>
        <taxon>Zoarcinae</taxon>
        <taxon>Zoarces</taxon>
    </lineage>
</organism>
<gene>
    <name evidence="2" type="ORF">VZT92_025166</name>
</gene>
<dbReference type="Proteomes" id="UP001488805">
    <property type="component" value="Unassembled WGS sequence"/>
</dbReference>
<proteinExistence type="predicted"/>
<dbReference type="AlphaFoldDB" id="A0AAW1E506"/>
<comment type="caution">
    <text evidence="2">The sequence shown here is derived from an EMBL/GenBank/DDBJ whole genome shotgun (WGS) entry which is preliminary data.</text>
</comment>
<evidence type="ECO:0000313" key="3">
    <source>
        <dbReference type="Proteomes" id="UP001488805"/>
    </source>
</evidence>
<name>A0AAW1E506_ZOAVI</name>
<protein>
    <submittedName>
        <fullName evidence="2">Uncharacterized protein</fullName>
    </submittedName>
</protein>
<keyword evidence="3" id="KW-1185">Reference proteome</keyword>
<evidence type="ECO:0000313" key="2">
    <source>
        <dbReference type="EMBL" id="KAK9517283.1"/>
    </source>
</evidence>
<evidence type="ECO:0000256" key="1">
    <source>
        <dbReference type="SAM" id="MobiDB-lite"/>
    </source>
</evidence>
<dbReference type="EMBL" id="JBCEZU010000575">
    <property type="protein sequence ID" value="KAK9517283.1"/>
    <property type="molecule type" value="Genomic_DNA"/>
</dbReference>
<feature type="compositionally biased region" description="Acidic residues" evidence="1">
    <location>
        <begin position="33"/>
        <end position="71"/>
    </location>
</feature>